<name>A0A401ZT19_9CHLR</name>
<dbReference type="AlphaFoldDB" id="A0A401ZT19"/>
<proteinExistence type="predicted"/>
<dbReference type="InterPro" id="IPR000073">
    <property type="entry name" value="AB_hydrolase_1"/>
</dbReference>
<comment type="caution">
    <text evidence="2">The sequence shown here is derived from an EMBL/GenBank/DDBJ whole genome shotgun (WGS) entry which is preliminary data.</text>
</comment>
<evidence type="ECO:0000313" key="3">
    <source>
        <dbReference type="Proteomes" id="UP000287224"/>
    </source>
</evidence>
<dbReference type="Pfam" id="PF12146">
    <property type="entry name" value="Hydrolase_4"/>
    <property type="match status" value="1"/>
</dbReference>
<dbReference type="OrthoDB" id="9806902at2"/>
<dbReference type="InterPro" id="IPR022742">
    <property type="entry name" value="Hydrolase_4"/>
</dbReference>
<protein>
    <submittedName>
        <fullName evidence="2">Lysophospholipase</fullName>
    </submittedName>
</protein>
<reference evidence="3" key="1">
    <citation type="submission" date="2018-12" db="EMBL/GenBank/DDBJ databases">
        <title>Tengunoibacter tsumagoiensis gen. nov., sp. nov., Dictyobacter kobayashii sp. nov., D. alpinus sp. nov., and D. joshuensis sp. nov. and description of Dictyobacteraceae fam. nov. within the order Ktedonobacterales isolated from Tengu-no-mugimeshi.</title>
        <authorList>
            <person name="Wang C.M."/>
            <person name="Zheng Y."/>
            <person name="Sakai Y."/>
            <person name="Toyoda A."/>
            <person name="Minakuchi Y."/>
            <person name="Abe K."/>
            <person name="Yokota A."/>
            <person name="Yabe S."/>
        </authorList>
    </citation>
    <scope>NUCLEOTIDE SEQUENCE [LARGE SCALE GENOMIC DNA]</scope>
    <source>
        <strain evidence="3">S-27</strain>
    </source>
</reference>
<gene>
    <name evidence="2" type="primary">pldB</name>
    <name evidence="2" type="ORF">KDAU_73420</name>
</gene>
<organism evidence="2 3">
    <name type="scientific">Dictyobacter aurantiacus</name>
    <dbReference type="NCBI Taxonomy" id="1936993"/>
    <lineage>
        <taxon>Bacteria</taxon>
        <taxon>Bacillati</taxon>
        <taxon>Chloroflexota</taxon>
        <taxon>Ktedonobacteria</taxon>
        <taxon>Ktedonobacterales</taxon>
        <taxon>Dictyobacteraceae</taxon>
        <taxon>Dictyobacter</taxon>
    </lineage>
</organism>
<dbReference type="InterPro" id="IPR029058">
    <property type="entry name" value="AB_hydrolase_fold"/>
</dbReference>
<dbReference type="Proteomes" id="UP000287224">
    <property type="component" value="Unassembled WGS sequence"/>
</dbReference>
<evidence type="ECO:0000313" key="2">
    <source>
        <dbReference type="EMBL" id="GCE10013.1"/>
    </source>
</evidence>
<accession>A0A401ZT19</accession>
<keyword evidence="3" id="KW-1185">Reference proteome</keyword>
<dbReference type="SUPFAM" id="SSF53474">
    <property type="entry name" value="alpha/beta-Hydrolases"/>
    <property type="match status" value="1"/>
</dbReference>
<evidence type="ECO:0000259" key="1">
    <source>
        <dbReference type="Pfam" id="PF12146"/>
    </source>
</evidence>
<feature type="domain" description="Serine aminopeptidase S33" evidence="1">
    <location>
        <begin position="46"/>
        <end position="279"/>
    </location>
</feature>
<dbReference type="RefSeq" id="WP_160146379.1">
    <property type="nucleotide sequence ID" value="NZ_BIFQ01000002.1"/>
</dbReference>
<dbReference type="Gene3D" id="3.40.50.1820">
    <property type="entry name" value="alpha/beta hydrolase"/>
    <property type="match status" value="1"/>
</dbReference>
<dbReference type="PRINTS" id="PR00111">
    <property type="entry name" value="ABHYDROLASE"/>
</dbReference>
<dbReference type="EMBL" id="BIFQ01000002">
    <property type="protein sequence ID" value="GCE10013.1"/>
    <property type="molecule type" value="Genomic_DNA"/>
</dbReference>
<sequence>MARYNAETPGIWGEFIDDVNISHKGEYILLQDGCQLFVRSWQKQNADVLLILHGLGGHGGWYVDLANELYMRGLTVYTVDHRGFGRSQGHPGHIDVYQQYVQDIVEVIAEIHKRHQSAKVYLLGHSMGGIFATYVAADYSHLLNGVIFLNPWIQDGSRLSLRTTVSILIGGLFKSRRRWHVAGGHEGMTTNSEAARMLDEDPYWVKELTATFLVQILRMRLGAMKRAESVVLPALVLQAQEDKVVIIAATHAFYEALKSKDKEWKEYPNWHHDTEFEADRALLDDDIVSWIESH</sequence>
<dbReference type="InterPro" id="IPR051044">
    <property type="entry name" value="MAG_DAG_Lipase"/>
</dbReference>
<dbReference type="PANTHER" id="PTHR11614">
    <property type="entry name" value="PHOSPHOLIPASE-RELATED"/>
    <property type="match status" value="1"/>
</dbReference>